<dbReference type="CDD" id="cd06261">
    <property type="entry name" value="TM_PBP2"/>
    <property type="match status" value="1"/>
</dbReference>
<keyword evidence="11" id="KW-1185">Reference proteome</keyword>
<dbReference type="SUPFAM" id="SSF161098">
    <property type="entry name" value="MetI-like"/>
    <property type="match status" value="1"/>
</dbReference>
<dbReference type="RefSeq" id="WP_225939082.1">
    <property type="nucleotide sequence ID" value="NZ_BAAALJ010000003.1"/>
</dbReference>
<dbReference type="PROSITE" id="PS50928">
    <property type="entry name" value="ABC_TM1"/>
    <property type="match status" value="1"/>
</dbReference>
<reference evidence="10 11" key="1">
    <citation type="submission" date="2020-10" db="EMBL/GenBank/DDBJ databases">
        <title>Sequencing the genomes of 1000 actinobacteria strains.</title>
        <authorList>
            <person name="Klenk H.-P."/>
        </authorList>
    </citation>
    <scope>NUCLEOTIDE SEQUENCE [LARGE SCALE GENOMIC DNA]</scope>
    <source>
        <strain evidence="10 11">DSM 15666</strain>
    </source>
</reference>
<dbReference type="Proteomes" id="UP000643525">
    <property type="component" value="Unassembled WGS sequence"/>
</dbReference>
<name>A0ABR9JG18_9MICC</name>
<evidence type="ECO:0000256" key="7">
    <source>
        <dbReference type="RuleBase" id="RU363032"/>
    </source>
</evidence>
<feature type="compositionally biased region" description="Pro residues" evidence="8">
    <location>
        <begin position="12"/>
        <end position="25"/>
    </location>
</feature>
<feature type="transmembrane region" description="Helical" evidence="7">
    <location>
        <begin position="102"/>
        <end position="122"/>
    </location>
</feature>
<comment type="subcellular location">
    <subcellularLocation>
        <location evidence="1 7">Cell membrane</location>
        <topology evidence="1 7">Multi-pass membrane protein</topology>
    </subcellularLocation>
</comment>
<dbReference type="EMBL" id="JADBED010000001">
    <property type="protein sequence ID" value="MBE1524883.1"/>
    <property type="molecule type" value="Genomic_DNA"/>
</dbReference>
<evidence type="ECO:0000256" key="5">
    <source>
        <dbReference type="ARBA" id="ARBA00022989"/>
    </source>
</evidence>
<evidence type="ECO:0000256" key="4">
    <source>
        <dbReference type="ARBA" id="ARBA00022692"/>
    </source>
</evidence>
<evidence type="ECO:0000256" key="3">
    <source>
        <dbReference type="ARBA" id="ARBA00022475"/>
    </source>
</evidence>
<feature type="region of interest" description="Disordered" evidence="8">
    <location>
        <begin position="1"/>
        <end position="31"/>
    </location>
</feature>
<dbReference type="PANTHER" id="PTHR30193">
    <property type="entry name" value="ABC TRANSPORTER PERMEASE PROTEIN"/>
    <property type="match status" value="1"/>
</dbReference>
<dbReference type="PANTHER" id="PTHR30193:SF45">
    <property type="entry name" value="ABC TRANSPORTER PERMEASE PROTEIN"/>
    <property type="match status" value="1"/>
</dbReference>
<protein>
    <submittedName>
        <fullName evidence="10">Multiple sugar transport system permease protein</fullName>
    </submittedName>
</protein>
<gene>
    <name evidence="10" type="ORF">H4W27_002001</name>
</gene>
<evidence type="ECO:0000256" key="6">
    <source>
        <dbReference type="ARBA" id="ARBA00023136"/>
    </source>
</evidence>
<feature type="transmembrane region" description="Helical" evidence="7">
    <location>
        <begin position="291"/>
        <end position="313"/>
    </location>
</feature>
<evidence type="ECO:0000256" key="2">
    <source>
        <dbReference type="ARBA" id="ARBA00022448"/>
    </source>
</evidence>
<feature type="transmembrane region" description="Helical" evidence="7">
    <location>
        <begin position="230"/>
        <end position="254"/>
    </location>
</feature>
<keyword evidence="6 7" id="KW-0472">Membrane</keyword>
<comment type="caution">
    <text evidence="10">The sequence shown here is derived from an EMBL/GenBank/DDBJ whole genome shotgun (WGS) entry which is preliminary data.</text>
</comment>
<dbReference type="InterPro" id="IPR035906">
    <property type="entry name" value="MetI-like_sf"/>
</dbReference>
<evidence type="ECO:0000256" key="1">
    <source>
        <dbReference type="ARBA" id="ARBA00004651"/>
    </source>
</evidence>
<dbReference type="Pfam" id="PF00528">
    <property type="entry name" value="BPD_transp_1"/>
    <property type="match status" value="1"/>
</dbReference>
<dbReference type="InterPro" id="IPR051393">
    <property type="entry name" value="ABC_transporter_permease"/>
</dbReference>
<sequence>MSTDQLQRSPAAPSPPPHSPRPPAGSGPRRRRSDRFLHRVFVTPSVLTLLVLALYPLLFIAAAAFSRSSLGQPFQEFSGLENLRTAAGDPAVQDSMVLGTGYALGVAAASTVLGTITAVALWRSVRSGAVLRTLLLLPMIVPPVIVGILWSFIFSPSGGLIDTALRQFSSYSGTFAVLSDTSWAIIGVAVADTWEWTPLVVLLVFTALLGQDPEILEAAQIDGAQPVQQFFHITLPTIAGTVAAAFLIRLILAFKVFDLVYVMTSGGPGSSTQVPAYLIWRAALQNFDVGMAASITLVLAVVVTLVTLPIFYLTKRLRDD</sequence>
<keyword evidence="4 7" id="KW-0812">Transmembrane</keyword>
<keyword evidence="10" id="KW-0762">Sugar transport</keyword>
<dbReference type="Gene3D" id="1.10.3720.10">
    <property type="entry name" value="MetI-like"/>
    <property type="match status" value="1"/>
</dbReference>
<organism evidence="10 11">
    <name type="scientific">Nesterenkonia lutea</name>
    <dbReference type="NCBI Taxonomy" id="272919"/>
    <lineage>
        <taxon>Bacteria</taxon>
        <taxon>Bacillati</taxon>
        <taxon>Actinomycetota</taxon>
        <taxon>Actinomycetes</taxon>
        <taxon>Micrococcales</taxon>
        <taxon>Micrococcaceae</taxon>
        <taxon>Nesterenkonia</taxon>
    </lineage>
</organism>
<evidence type="ECO:0000313" key="10">
    <source>
        <dbReference type="EMBL" id="MBE1524883.1"/>
    </source>
</evidence>
<keyword evidence="5 7" id="KW-1133">Transmembrane helix</keyword>
<comment type="similarity">
    <text evidence="7">Belongs to the binding-protein-dependent transport system permease family.</text>
</comment>
<evidence type="ECO:0000256" key="8">
    <source>
        <dbReference type="SAM" id="MobiDB-lite"/>
    </source>
</evidence>
<keyword evidence="2 7" id="KW-0813">Transport</keyword>
<feature type="transmembrane region" description="Helical" evidence="7">
    <location>
        <begin position="40"/>
        <end position="65"/>
    </location>
</feature>
<feature type="domain" description="ABC transmembrane type-1" evidence="9">
    <location>
        <begin position="96"/>
        <end position="310"/>
    </location>
</feature>
<keyword evidence="3" id="KW-1003">Cell membrane</keyword>
<feature type="transmembrane region" description="Helical" evidence="7">
    <location>
        <begin position="134"/>
        <end position="153"/>
    </location>
</feature>
<evidence type="ECO:0000259" key="9">
    <source>
        <dbReference type="PROSITE" id="PS50928"/>
    </source>
</evidence>
<evidence type="ECO:0000313" key="11">
    <source>
        <dbReference type="Proteomes" id="UP000643525"/>
    </source>
</evidence>
<dbReference type="InterPro" id="IPR000515">
    <property type="entry name" value="MetI-like"/>
</dbReference>
<proteinExistence type="inferred from homology"/>
<accession>A0ABR9JG18</accession>